<name>A0A1H9GA21_9GAMM</name>
<reference evidence="2" key="1">
    <citation type="submission" date="2016-10" db="EMBL/GenBank/DDBJ databases">
        <authorList>
            <person name="Varghese N."/>
            <person name="Submissions S."/>
        </authorList>
    </citation>
    <scope>NUCLEOTIDE SEQUENCE [LARGE SCALE GENOMIC DNA]</scope>
    <source>
        <strain evidence="2">8N4</strain>
    </source>
</reference>
<dbReference type="Proteomes" id="UP000242515">
    <property type="component" value="Unassembled WGS sequence"/>
</dbReference>
<evidence type="ECO:0000313" key="2">
    <source>
        <dbReference type="Proteomes" id="UP000242515"/>
    </source>
</evidence>
<keyword evidence="1" id="KW-0418">Kinase</keyword>
<keyword evidence="2" id="KW-1185">Reference proteome</keyword>
<dbReference type="AlphaFoldDB" id="A0A1H9GA21"/>
<gene>
    <name evidence="1" type="ORF">SAMN05216522_103128</name>
</gene>
<protein>
    <submittedName>
        <fullName evidence="1">Two-component system, OmpR family, sensor histidine kinase BasS</fullName>
    </submittedName>
</protein>
<proteinExistence type="predicted"/>
<organism evidence="1 2">
    <name type="scientific">Rosenbergiella nectarea</name>
    <dbReference type="NCBI Taxonomy" id="988801"/>
    <lineage>
        <taxon>Bacteria</taxon>
        <taxon>Pseudomonadati</taxon>
        <taxon>Pseudomonadota</taxon>
        <taxon>Gammaproteobacteria</taxon>
        <taxon>Enterobacterales</taxon>
        <taxon>Erwiniaceae</taxon>
        <taxon>Rosenbergiella</taxon>
    </lineage>
</organism>
<evidence type="ECO:0000313" key="1">
    <source>
        <dbReference type="EMBL" id="SEQ46904.1"/>
    </source>
</evidence>
<dbReference type="STRING" id="988801.SAMN05216522_103128"/>
<dbReference type="GO" id="GO:0016301">
    <property type="term" value="F:kinase activity"/>
    <property type="evidence" value="ECO:0007669"/>
    <property type="project" value="UniProtKB-KW"/>
</dbReference>
<sequence>MLTVGAIIVICQVISILWLWHESREQVTILVQSAINHPDRHRHYEKEVHEAVAS</sequence>
<dbReference type="EMBL" id="FOGC01000003">
    <property type="protein sequence ID" value="SEQ46904.1"/>
    <property type="molecule type" value="Genomic_DNA"/>
</dbReference>
<keyword evidence="1" id="KW-0808">Transferase</keyword>
<accession>A0A1H9GA21</accession>